<protein>
    <recommendedName>
        <fullName evidence="4">Transposase</fullName>
    </recommendedName>
</protein>
<gene>
    <name evidence="2" type="ORF">GCM10007877_25570</name>
</gene>
<evidence type="ECO:0008006" key="4">
    <source>
        <dbReference type="Google" id="ProtNLM"/>
    </source>
</evidence>
<organism evidence="2 3">
    <name type="scientific">Marinibactrum halimedae</name>
    <dbReference type="NCBI Taxonomy" id="1444977"/>
    <lineage>
        <taxon>Bacteria</taxon>
        <taxon>Pseudomonadati</taxon>
        <taxon>Pseudomonadota</taxon>
        <taxon>Gammaproteobacteria</taxon>
        <taxon>Cellvibrionales</taxon>
        <taxon>Cellvibrionaceae</taxon>
        <taxon>Marinibactrum</taxon>
    </lineage>
</organism>
<evidence type="ECO:0000256" key="1">
    <source>
        <dbReference type="SAM" id="MobiDB-lite"/>
    </source>
</evidence>
<accession>A0AA37WMY1</accession>
<keyword evidence="3" id="KW-1185">Reference proteome</keyword>
<comment type="caution">
    <text evidence="2">The sequence shown here is derived from an EMBL/GenBank/DDBJ whole genome shotgun (WGS) entry which is preliminary data.</text>
</comment>
<dbReference type="Proteomes" id="UP001156870">
    <property type="component" value="Unassembled WGS sequence"/>
</dbReference>
<dbReference type="EMBL" id="BSPD01000062">
    <property type="protein sequence ID" value="GLS26838.1"/>
    <property type="molecule type" value="Genomic_DNA"/>
</dbReference>
<feature type="region of interest" description="Disordered" evidence="1">
    <location>
        <begin position="106"/>
        <end position="139"/>
    </location>
</feature>
<evidence type="ECO:0000313" key="2">
    <source>
        <dbReference type="EMBL" id="GLS26838.1"/>
    </source>
</evidence>
<feature type="compositionally biased region" description="Basic and acidic residues" evidence="1">
    <location>
        <begin position="107"/>
        <end position="122"/>
    </location>
</feature>
<dbReference type="AlphaFoldDB" id="A0AA37WMY1"/>
<name>A0AA37WMY1_9GAMM</name>
<reference evidence="2 3" key="1">
    <citation type="journal article" date="2014" name="Int. J. Syst. Evol. Microbiol.">
        <title>Complete genome sequence of Corynebacterium casei LMG S-19264T (=DSM 44701T), isolated from a smear-ripened cheese.</title>
        <authorList>
            <consortium name="US DOE Joint Genome Institute (JGI-PGF)"/>
            <person name="Walter F."/>
            <person name="Albersmeier A."/>
            <person name="Kalinowski J."/>
            <person name="Ruckert C."/>
        </authorList>
    </citation>
    <scope>NUCLEOTIDE SEQUENCE [LARGE SCALE GENOMIC DNA]</scope>
    <source>
        <strain evidence="2 3">NBRC 110095</strain>
    </source>
</reference>
<evidence type="ECO:0000313" key="3">
    <source>
        <dbReference type="Proteomes" id="UP001156870"/>
    </source>
</evidence>
<proteinExistence type="predicted"/>
<sequence>MAALVPKLRVNLTRFHGVFAPNSKHRVQIIPAKRGKKPDPEPFDTDWHDKSLAERHRAMTWMQCLKRVFNIDIEVCEHCGGQVKVIASIEDPKVIEQILKHLKQKAAKTDAAKQHELPRERAPPLVPNLFDPSQSRLFY</sequence>